<comment type="catalytic activity">
    <reaction evidence="10">
        <text>glutaryl-CoA + oxidized [electron-transfer flavoprotein] + 2 H(+) = (2E)-butenoyl-CoA + reduced [electron-transfer flavoprotein] + CO2</text>
        <dbReference type="Rhea" id="RHEA:13389"/>
        <dbReference type="Rhea" id="RHEA-COMP:10685"/>
        <dbReference type="Rhea" id="RHEA-COMP:10686"/>
        <dbReference type="ChEBI" id="CHEBI:15378"/>
        <dbReference type="ChEBI" id="CHEBI:16526"/>
        <dbReference type="ChEBI" id="CHEBI:57332"/>
        <dbReference type="ChEBI" id="CHEBI:57378"/>
        <dbReference type="ChEBI" id="CHEBI:57692"/>
        <dbReference type="ChEBI" id="CHEBI:58307"/>
        <dbReference type="EC" id="1.3.8.6"/>
    </reaction>
</comment>
<feature type="domain" description="Acyl-CoA dehydrogenase/oxidase C-terminal" evidence="12">
    <location>
        <begin position="241"/>
        <end position="388"/>
    </location>
</feature>
<dbReference type="InterPro" id="IPR052033">
    <property type="entry name" value="Glutaryl-CoA_DH_mitochondrial"/>
</dbReference>
<accession>A0A399EGZ2</accession>
<evidence type="ECO:0000259" key="14">
    <source>
        <dbReference type="Pfam" id="PF02771"/>
    </source>
</evidence>
<comment type="similarity">
    <text evidence="2 11">Belongs to the acyl-CoA dehydrogenase family.</text>
</comment>
<comment type="cofactor">
    <cofactor evidence="1 11">
        <name>FAD</name>
        <dbReference type="ChEBI" id="CHEBI:57692"/>
    </cofactor>
</comment>
<dbReference type="GO" id="GO:0046949">
    <property type="term" value="P:fatty-acyl-CoA biosynthetic process"/>
    <property type="evidence" value="ECO:0007669"/>
    <property type="project" value="TreeGrafter"/>
</dbReference>
<dbReference type="InterPro" id="IPR036250">
    <property type="entry name" value="AcylCo_DH-like_C"/>
</dbReference>
<proteinExistence type="inferred from homology"/>
<feature type="domain" description="Acyl-CoA oxidase/dehydrogenase middle" evidence="13">
    <location>
        <begin position="137"/>
        <end position="229"/>
    </location>
</feature>
<gene>
    <name evidence="15" type="primary">mmgC_2</name>
    <name evidence="15" type="ORF">Mterra_02444</name>
</gene>
<dbReference type="InterPro" id="IPR037069">
    <property type="entry name" value="AcylCoA_DH/ox_N_sf"/>
</dbReference>
<dbReference type="GO" id="GO:0050660">
    <property type="term" value="F:flavin adenine dinucleotide binding"/>
    <property type="evidence" value="ECO:0007669"/>
    <property type="project" value="InterPro"/>
</dbReference>
<dbReference type="GO" id="GO:0000062">
    <property type="term" value="F:fatty-acyl-CoA binding"/>
    <property type="evidence" value="ECO:0007669"/>
    <property type="project" value="TreeGrafter"/>
</dbReference>
<dbReference type="Pfam" id="PF02771">
    <property type="entry name" value="Acyl-CoA_dh_N"/>
    <property type="match status" value="1"/>
</dbReference>
<evidence type="ECO:0000259" key="13">
    <source>
        <dbReference type="Pfam" id="PF02770"/>
    </source>
</evidence>
<protein>
    <recommendedName>
        <fullName evidence="9">glutaryl-CoA dehydrogenase (ETF)</fullName>
        <ecNumber evidence="9">1.3.8.6</ecNumber>
    </recommendedName>
</protein>
<evidence type="ECO:0000313" key="16">
    <source>
        <dbReference type="Proteomes" id="UP000265715"/>
    </source>
</evidence>
<dbReference type="PANTHER" id="PTHR42807:SF1">
    <property type="entry name" value="GLUTARYL-COA DEHYDROGENASE, MITOCHONDRIAL"/>
    <property type="match status" value="1"/>
</dbReference>
<evidence type="ECO:0000256" key="9">
    <source>
        <dbReference type="ARBA" id="ARBA00039033"/>
    </source>
</evidence>
<comment type="pathway">
    <text evidence="7">Amino-acid metabolism; lysine degradation.</text>
</comment>
<keyword evidence="6 11" id="KW-0560">Oxidoreductase</keyword>
<dbReference type="Gene3D" id="1.10.540.10">
    <property type="entry name" value="Acyl-CoA dehydrogenase/oxidase, N-terminal domain"/>
    <property type="match status" value="1"/>
</dbReference>
<evidence type="ECO:0000256" key="2">
    <source>
        <dbReference type="ARBA" id="ARBA00009347"/>
    </source>
</evidence>
<dbReference type="EC" id="1.3.8.6" evidence="9"/>
<dbReference type="PROSITE" id="PS00072">
    <property type="entry name" value="ACYL_COA_DH_1"/>
    <property type="match status" value="1"/>
</dbReference>
<dbReference type="Pfam" id="PF00441">
    <property type="entry name" value="Acyl-CoA_dh_1"/>
    <property type="match status" value="1"/>
</dbReference>
<comment type="caution">
    <text evidence="15">The sequence shown here is derived from an EMBL/GenBank/DDBJ whole genome shotgun (WGS) entry which is preliminary data.</text>
</comment>
<keyword evidence="5" id="KW-0809">Transit peptide</keyword>
<evidence type="ECO:0000256" key="7">
    <source>
        <dbReference type="ARBA" id="ARBA00037899"/>
    </source>
</evidence>
<dbReference type="EMBL" id="QXDL01000103">
    <property type="protein sequence ID" value="RIH82986.1"/>
    <property type="molecule type" value="Genomic_DNA"/>
</dbReference>
<evidence type="ECO:0000256" key="5">
    <source>
        <dbReference type="ARBA" id="ARBA00022946"/>
    </source>
</evidence>
<dbReference type="InterPro" id="IPR006091">
    <property type="entry name" value="Acyl-CoA_Oxase/DH_mid-dom"/>
</dbReference>
<evidence type="ECO:0000256" key="4">
    <source>
        <dbReference type="ARBA" id="ARBA00022827"/>
    </source>
</evidence>
<organism evidence="15 16">
    <name type="scientific">Calidithermus terrae</name>
    <dbReference type="NCBI Taxonomy" id="1408545"/>
    <lineage>
        <taxon>Bacteria</taxon>
        <taxon>Thermotogati</taxon>
        <taxon>Deinococcota</taxon>
        <taxon>Deinococci</taxon>
        <taxon>Thermales</taxon>
        <taxon>Thermaceae</taxon>
        <taxon>Calidithermus</taxon>
    </lineage>
</organism>
<evidence type="ECO:0000256" key="11">
    <source>
        <dbReference type="RuleBase" id="RU362125"/>
    </source>
</evidence>
<evidence type="ECO:0000313" key="15">
    <source>
        <dbReference type="EMBL" id="RIH82986.1"/>
    </source>
</evidence>
<evidence type="ECO:0000256" key="1">
    <source>
        <dbReference type="ARBA" id="ARBA00001974"/>
    </source>
</evidence>
<evidence type="ECO:0000256" key="3">
    <source>
        <dbReference type="ARBA" id="ARBA00022630"/>
    </source>
</evidence>
<dbReference type="Gene3D" id="2.40.110.10">
    <property type="entry name" value="Butyryl-CoA Dehydrogenase, subunit A, domain 2"/>
    <property type="match status" value="1"/>
</dbReference>
<dbReference type="PANTHER" id="PTHR42807">
    <property type="entry name" value="GLUTARYL-COA DEHYDROGENASE, MITOCHONDRIAL"/>
    <property type="match status" value="1"/>
</dbReference>
<dbReference type="GO" id="GO:0004361">
    <property type="term" value="F:glutaryl-CoA dehydrogenase activity"/>
    <property type="evidence" value="ECO:0007669"/>
    <property type="project" value="UniProtKB-EC"/>
</dbReference>
<dbReference type="InterPro" id="IPR009075">
    <property type="entry name" value="AcylCo_DH/oxidase_C"/>
</dbReference>
<dbReference type="Proteomes" id="UP000265715">
    <property type="component" value="Unassembled WGS sequence"/>
</dbReference>
<evidence type="ECO:0000256" key="6">
    <source>
        <dbReference type="ARBA" id="ARBA00023002"/>
    </source>
</evidence>
<evidence type="ECO:0000256" key="10">
    <source>
        <dbReference type="ARBA" id="ARBA00049493"/>
    </source>
</evidence>
<keyword evidence="3 11" id="KW-0285">Flavoprotein</keyword>
<dbReference type="SUPFAM" id="SSF56645">
    <property type="entry name" value="Acyl-CoA dehydrogenase NM domain-like"/>
    <property type="match status" value="1"/>
</dbReference>
<dbReference type="InterPro" id="IPR013786">
    <property type="entry name" value="AcylCoA_DH/ox_N"/>
</dbReference>
<evidence type="ECO:0000259" key="12">
    <source>
        <dbReference type="Pfam" id="PF00441"/>
    </source>
</evidence>
<keyword evidence="16" id="KW-1185">Reference proteome</keyword>
<reference evidence="15 16" key="1">
    <citation type="submission" date="2018-08" db="EMBL/GenBank/DDBJ databases">
        <title>Meiothermus terrae DSM 26712 genome sequencing project.</title>
        <authorList>
            <person name="Da Costa M.S."/>
            <person name="Albuquerque L."/>
            <person name="Raposo P."/>
            <person name="Froufe H.J.C."/>
            <person name="Barroso C.S."/>
            <person name="Egas C."/>
        </authorList>
    </citation>
    <scope>NUCLEOTIDE SEQUENCE [LARGE SCALE GENOMIC DNA]</scope>
    <source>
        <strain evidence="15 16">DSM 26712</strain>
    </source>
</reference>
<sequence>MVTTPSGTQMLDYLGLFELLTPEEREIQRSSRRFLDDVALPHIGRWWEEGTFPTHLIRRFGEMGFLGPTIPAEYGGAGVSSAAYGLIAYELERIDSGLRSFCSVQSSLVMYPIYAFGSEEQKREYLPRLATGELVGCFGLTEPDGGSDPDGNMKTRARKDGDGFVLSGTKMWITNGNLAHLAVVWAKDDEGVVRGFVVPTDTPGFKANEVGHKASLRASVTSELVLEDVRVPASAVLPGVQGLKGPLSCLTQARFGIAWGALGALEAVYTEALAFAQTRTTFGKPIGSRQLVQEKLVRMLSDHTKGLLVAWRLAQLKDAGKLRPQQVSLGKRDNVRAALSAARSAREILGGSGITLEYHAIRHMLNLETVDTYEGTHDIHTLILGRDITGLNALE</sequence>
<comment type="pathway">
    <text evidence="8">Amino-acid metabolism; tryptophan metabolism.</text>
</comment>
<keyword evidence="4 11" id="KW-0274">FAD</keyword>
<name>A0A399EGZ2_9DEIN</name>
<dbReference type="InterPro" id="IPR006089">
    <property type="entry name" value="Acyl-CoA_DH_CS"/>
</dbReference>
<dbReference type="Gene3D" id="1.20.140.10">
    <property type="entry name" value="Butyryl-CoA Dehydrogenase, subunit A, domain 3"/>
    <property type="match status" value="1"/>
</dbReference>
<dbReference type="Pfam" id="PF02770">
    <property type="entry name" value="Acyl-CoA_dh_M"/>
    <property type="match status" value="1"/>
</dbReference>
<dbReference type="AlphaFoldDB" id="A0A399EGZ2"/>
<feature type="domain" description="Acyl-CoA dehydrogenase/oxidase N-terminal" evidence="14">
    <location>
        <begin position="21"/>
        <end position="133"/>
    </location>
</feature>
<dbReference type="InterPro" id="IPR046373">
    <property type="entry name" value="Acyl-CoA_Oxase/DH_mid-dom_sf"/>
</dbReference>
<dbReference type="PROSITE" id="PS00073">
    <property type="entry name" value="ACYL_COA_DH_2"/>
    <property type="match status" value="1"/>
</dbReference>
<dbReference type="InterPro" id="IPR009100">
    <property type="entry name" value="AcylCoA_DH/oxidase_NM_dom_sf"/>
</dbReference>
<dbReference type="GO" id="GO:0033539">
    <property type="term" value="P:fatty acid beta-oxidation using acyl-CoA dehydrogenase"/>
    <property type="evidence" value="ECO:0007669"/>
    <property type="project" value="TreeGrafter"/>
</dbReference>
<dbReference type="SUPFAM" id="SSF47203">
    <property type="entry name" value="Acyl-CoA dehydrogenase C-terminal domain-like"/>
    <property type="match status" value="1"/>
</dbReference>
<evidence type="ECO:0000256" key="8">
    <source>
        <dbReference type="ARBA" id="ARBA00037927"/>
    </source>
</evidence>
<dbReference type="FunFam" id="1.10.540.10:FF:000026">
    <property type="entry name" value="Acyl-CoA dehydrogenase medium chain"/>
    <property type="match status" value="1"/>
</dbReference>